<feature type="compositionally biased region" description="Pro residues" evidence="1">
    <location>
        <begin position="75"/>
        <end position="92"/>
    </location>
</feature>
<name>A0A9D7K2R2_9PROT</name>
<sequence length="180" mass="19712">MALATDHQPPRHAAGKKTTNRQQASGGTRNLWQEEMESSPYTLDEFIVSPRLTWRSNEGSLSLWPSLYHNRGEPAKPPVPPMPIRAPAPGWRPPAAVGRREASQLSIARLRAEGERKTGLGKLSGRVAVMGARREQDTDRIWIDAGGGRTAARNQSRREFFSAPPRPPAGDGMVFAAPSD</sequence>
<organism evidence="2 3">
    <name type="scientific">Candidatus Proximibacter danicus</name>
    <dbReference type="NCBI Taxonomy" id="2954365"/>
    <lineage>
        <taxon>Bacteria</taxon>
        <taxon>Pseudomonadati</taxon>
        <taxon>Pseudomonadota</taxon>
        <taxon>Betaproteobacteria</taxon>
        <taxon>Candidatus Proximibacter</taxon>
    </lineage>
</organism>
<dbReference type="AlphaFoldDB" id="A0A9D7K2R2"/>
<evidence type="ECO:0000313" key="2">
    <source>
        <dbReference type="EMBL" id="MBK8525340.1"/>
    </source>
</evidence>
<evidence type="ECO:0000256" key="1">
    <source>
        <dbReference type="SAM" id="MobiDB-lite"/>
    </source>
</evidence>
<protein>
    <submittedName>
        <fullName evidence="2">Uncharacterized protein</fullName>
    </submittedName>
</protein>
<accession>A0A9D7K2R2</accession>
<dbReference type="EMBL" id="JADJUC010000029">
    <property type="protein sequence ID" value="MBK8525340.1"/>
    <property type="molecule type" value="Genomic_DNA"/>
</dbReference>
<reference evidence="2" key="1">
    <citation type="submission" date="2020-10" db="EMBL/GenBank/DDBJ databases">
        <title>Connecting structure to function with the recovery of over 1000 high-quality activated sludge metagenome-assembled genomes encoding full-length rRNA genes using long-read sequencing.</title>
        <authorList>
            <person name="Singleton C.M."/>
            <person name="Petriglieri F."/>
            <person name="Kristensen J.M."/>
            <person name="Kirkegaard R.H."/>
            <person name="Michaelsen T.Y."/>
            <person name="Andersen M.H."/>
            <person name="Karst S.M."/>
            <person name="Dueholm M.S."/>
            <person name="Nielsen P.H."/>
            <person name="Albertsen M."/>
        </authorList>
    </citation>
    <scope>NUCLEOTIDE SEQUENCE</scope>
    <source>
        <strain evidence="2">Hirt_18-Q3-R61-65_BATAC.395</strain>
    </source>
</reference>
<feature type="region of interest" description="Disordered" evidence="1">
    <location>
        <begin position="72"/>
        <end position="98"/>
    </location>
</feature>
<gene>
    <name evidence="2" type="ORF">IPL58_15655</name>
</gene>
<comment type="caution">
    <text evidence="2">The sequence shown here is derived from an EMBL/GenBank/DDBJ whole genome shotgun (WGS) entry which is preliminary data.</text>
</comment>
<evidence type="ECO:0000313" key="3">
    <source>
        <dbReference type="Proteomes" id="UP000886689"/>
    </source>
</evidence>
<feature type="compositionally biased region" description="Polar residues" evidence="1">
    <location>
        <begin position="20"/>
        <end position="31"/>
    </location>
</feature>
<proteinExistence type="predicted"/>
<feature type="region of interest" description="Disordered" evidence="1">
    <location>
        <begin position="148"/>
        <end position="180"/>
    </location>
</feature>
<dbReference type="Proteomes" id="UP000886689">
    <property type="component" value="Unassembled WGS sequence"/>
</dbReference>
<feature type="region of interest" description="Disordered" evidence="1">
    <location>
        <begin position="1"/>
        <end position="36"/>
    </location>
</feature>